<feature type="signal peptide" evidence="18">
    <location>
        <begin position="1"/>
        <end position="18"/>
    </location>
</feature>
<dbReference type="Proteomes" id="UP000191024">
    <property type="component" value="Chromosome E"/>
</dbReference>
<evidence type="ECO:0000256" key="3">
    <source>
        <dbReference type="ARBA" id="ARBA00022670"/>
    </source>
</evidence>
<proteinExistence type="inferred from homology"/>
<feature type="active site" description="Charge relay system" evidence="14 15">
    <location>
        <position position="206"/>
    </location>
</feature>
<dbReference type="InterPro" id="IPR022398">
    <property type="entry name" value="Peptidase_S8_His-AS"/>
</dbReference>
<reference evidence="20 21" key="1">
    <citation type="submission" date="2016-03" db="EMBL/GenBank/DDBJ databases">
        <authorList>
            <person name="Devillers H."/>
        </authorList>
    </citation>
    <scope>NUCLEOTIDE SEQUENCE [LARGE SCALE GENOMIC DNA]</scope>
    <source>
        <strain evidence="20">CBS 11717</strain>
    </source>
</reference>
<evidence type="ECO:0000256" key="8">
    <source>
        <dbReference type="ARBA" id="ARBA00022837"/>
    </source>
</evidence>
<dbReference type="PROSITE" id="PS00137">
    <property type="entry name" value="SUBTILASE_HIS"/>
    <property type="match status" value="1"/>
</dbReference>
<evidence type="ECO:0000256" key="2">
    <source>
        <dbReference type="ARBA" id="ARBA00005325"/>
    </source>
</evidence>
<keyword evidence="3 15" id="KW-0645">Protease</keyword>
<feature type="active site" description="Charge relay system" evidence="14 15">
    <location>
        <position position="377"/>
    </location>
</feature>
<evidence type="ECO:0000256" key="4">
    <source>
        <dbReference type="ARBA" id="ARBA00022692"/>
    </source>
</evidence>
<dbReference type="SUPFAM" id="SSF52743">
    <property type="entry name" value="Subtilisin-like"/>
    <property type="match status" value="1"/>
</dbReference>
<evidence type="ECO:0000256" key="5">
    <source>
        <dbReference type="ARBA" id="ARBA00022729"/>
    </source>
</evidence>
<keyword evidence="6 15" id="KW-0378">Hydrolase</keyword>
<dbReference type="PANTHER" id="PTHR42884:SF14">
    <property type="entry name" value="NEUROENDOCRINE CONVERTASE 1"/>
    <property type="match status" value="1"/>
</dbReference>
<keyword evidence="13" id="KW-0325">Glycoprotein</keyword>
<feature type="compositionally biased region" description="Polar residues" evidence="16">
    <location>
        <begin position="725"/>
        <end position="734"/>
    </location>
</feature>
<dbReference type="Pfam" id="PF00082">
    <property type="entry name" value="Peptidase_S8"/>
    <property type="match status" value="1"/>
</dbReference>
<dbReference type="GO" id="GO:0016485">
    <property type="term" value="P:protein processing"/>
    <property type="evidence" value="ECO:0007669"/>
    <property type="project" value="TreeGrafter"/>
</dbReference>
<dbReference type="OrthoDB" id="300641at2759"/>
<dbReference type="PROSITE" id="PS51892">
    <property type="entry name" value="SUBTILASE"/>
    <property type="match status" value="1"/>
</dbReference>
<evidence type="ECO:0000256" key="7">
    <source>
        <dbReference type="ARBA" id="ARBA00022825"/>
    </source>
</evidence>
<dbReference type="FunFam" id="2.60.120.260:FF:000026">
    <property type="entry name" value="proprotein convertase subtilisin/kexin type 7"/>
    <property type="match status" value="1"/>
</dbReference>
<dbReference type="CDD" id="cd04059">
    <property type="entry name" value="Peptidases_S8_Protein_convertases_Kexins_Furin-like"/>
    <property type="match status" value="1"/>
</dbReference>
<evidence type="ECO:0000256" key="14">
    <source>
        <dbReference type="PIRSR" id="PIRSR615500-1"/>
    </source>
</evidence>
<feature type="chain" id="PRO_5009236060" evidence="18">
    <location>
        <begin position="19"/>
        <end position="799"/>
    </location>
</feature>
<accession>A0A1G4JIS4</accession>
<dbReference type="EMBL" id="LT598465">
    <property type="protein sequence ID" value="SCU90034.1"/>
    <property type="molecule type" value="Genomic_DNA"/>
</dbReference>
<evidence type="ECO:0000256" key="18">
    <source>
        <dbReference type="SAM" id="SignalP"/>
    </source>
</evidence>
<keyword evidence="12" id="KW-1015">Disulfide bond</keyword>
<evidence type="ECO:0000256" key="10">
    <source>
        <dbReference type="ARBA" id="ARBA00023136"/>
    </source>
</evidence>
<dbReference type="InterPro" id="IPR000209">
    <property type="entry name" value="Peptidase_S8/S53_dom"/>
</dbReference>
<feature type="active site" description="Charge relay system" evidence="14 15">
    <location>
        <position position="168"/>
    </location>
</feature>
<dbReference type="SUPFAM" id="SSF49785">
    <property type="entry name" value="Galactose-binding domain-like"/>
    <property type="match status" value="1"/>
</dbReference>
<dbReference type="InterPro" id="IPR034182">
    <property type="entry name" value="Kexin/furin"/>
</dbReference>
<evidence type="ECO:0000313" key="20">
    <source>
        <dbReference type="EMBL" id="SCU90034.1"/>
    </source>
</evidence>
<dbReference type="PANTHER" id="PTHR42884">
    <property type="entry name" value="PROPROTEIN CONVERTASE SUBTILISIN/KEXIN-RELATED"/>
    <property type="match status" value="1"/>
</dbReference>
<evidence type="ECO:0000256" key="9">
    <source>
        <dbReference type="ARBA" id="ARBA00022989"/>
    </source>
</evidence>
<dbReference type="Pfam" id="PF01483">
    <property type="entry name" value="P_proprotein"/>
    <property type="match status" value="1"/>
</dbReference>
<keyword evidence="9 17" id="KW-1133">Transmembrane helix</keyword>
<evidence type="ECO:0000256" key="1">
    <source>
        <dbReference type="ARBA" id="ARBA00004370"/>
    </source>
</evidence>
<evidence type="ECO:0000313" key="21">
    <source>
        <dbReference type="Proteomes" id="UP000191024"/>
    </source>
</evidence>
<evidence type="ECO:0000256" key="15">
    <source>
        <dbReference type="PROSITE-ProRule" id="PRU01240"/>
    </source>
</evidence>
<evidence type="ECO:0000256" key="16">
    <source>
        <dbReference type="SAM" id="MobiDB-lite"/>
    </source>
</evidence>
<dbReference type="STRING" id="1230905.A0A1G4JIS4"/>
<dbReference type="GO" id="GO:0007323">
    <property type="term" value="P:peptide pheromone maturation"/>
    <property type="evidence" value="ECO:0007669"/>
    <property type="project" value="UniProtKB-ARBA"/>
</dbReference>
<evidence type="ECO:0000256" key="6">
    <source>
        <dbReference type="ARBA" id="ARBA00022801"/>
    </source>
</evidence>
<keyword evidence="5 18" id="KW-0732">Signal</keyword>
<feature type="transmembrane region" description="Helical" evidence="17">
    <location>
        <begin position="674"/>
        <end position="695"/>
    </location>
</feature>
<gene>
    <name evidence="20" type="ORF">LAMI_0E00298G</name>
</gene>
<dbReference type="PRINTS" id="PR00723">
    <property type="entry name" value="SUBTILISIN"/>
</dbReference>
<keyword evidence="21" id="KW-1185">Reference proteome</keyword>
<dbReference type="Gene3D" id="2.60.120.260">
    <property type="entry name" value="Galactose-binding domain-like"/>
    <property type="match status" value="1"/>
</dbReference>
<dbReference type="GO" id="GO:0004252">
    <property type="term" value="F:serine-type endopeptidase activity"/>
    <property type="evidence" value="ECO:0007669"/>
    <property type="project" value="UniProtKB-UniRule"/>
</dbReference>
<feature type="domain" description="P/Homo B" evidence="19">
    <location>
        <begin position="453"/>
        <end position="587"/>
    </location>
</feature>
<keyword evidence="7 15" id="KW-0720">Serine protease</keyword>
<name>A0A1G4JIS4_9SACH</name>
<dbReference type="GO" id="GO:0000139">
    <property type="term" value="C:Golgi membrane"/>
    <property type="evidence" value="ECO:0007669"/>
    <property type="project" value="TreeGrafter"/>
</dbReference>
<dbReference type="AlphaFoldDB" id="A0A1G4JIS4"/>
<evidence type="ECO:0000256" key="11">
    <source>
        <dbReference type="ARBA" id="ARBA00023145"/>
    </source>
</evidence>
<evidence type="ECO:0000256" key="13">
    <source>
        <dbReference type="ARBA" id="ARBA00023180"/>
    </source>
</evidence>
<keyword evidence="11" id="KW-0865">Zymogen</keyword>
<comment type="similarity">
    <text evidence="2">Belongs to the peptidase S8 family. Furin subfamily.</text>
</comment>
<dbReference type="PROSITE" id="PS00138">
    <property type="entry name" value="SUBTILASE_SER"/>
    <property type="match status" value="1"/>
</dbReference>
<evidence type="ECO:0000259" key="19">
    <source>
        <dbReference type="PROSITE" id="PS51829"/>
    </source>
</evidence>
<dbReference type="InterPro" id="IPR023828">
    <property type="entry name" value="Peptidase_S8_Ser-AS"/>
</dbReference>
<keyword evidence="10 17" id="KW-0472">Membrane</keyword>
<dbReference type="Gene3D" id="3.40.50.200">
    <property type="entry name" value="Peptidase S8/S53 domain"/>
    <property type="match status" value="1"/>
</dbReference>
<keyword evidence="4 17" id="KW-0812">Transmembrane</keyword>
<keyword evidence="8" id="KW-0106">Calcium</keyword>
<dbReference type="InterPro" id="IPR002884">
    <property type="entry name" value="P_dom"/>
</dbReference>
<dbReference type="InterPro" id="IPR015500">
    <property type="entry name" value="Peptidase_S8_subtilisin-rel"/>
</dbReference>
<comment type="subcellular location">
    <subcellularLocation>
        <location evidence="1">Membrane</location>
    </subcellularLocation>
</comment>
<dbReference type="FunFam" id="3.40.50.200:FF:000005">
    <property type="entry name" value="Proprotein convertase subtilisin/kexin type 7"/>
    <property type="match status" value="1"/>
</dbReference>
<dbReference type="GO" id="GO:0005802">
    <property type="term" value="C:trans-Golgi network"/>
    <property type="evidence" value="ECO:0007669"/>
    <property type="project" value="TreeGrafter"/>
</dbReference>
<protein>
    <submittedName>
        <fullName evidence="20">LAMI_0E00298g1_1</fullName>
    </submittedName>
</protein>
<dbReference type="InterPro" id="IPR008979">
    <property type="entry name" value="Galactose-bd-like_sf"/>
</dbReference>
<dbReference type="InterPro" id="IPR036852">
    <property type="entry name" value="Peptidase_S8/S53_dom_sf"/>
</dbReference>
<evidence type="ECO:0000256" key="17">
    <source>
        <dbReference type="SAM" id="Phobius"/>
    </source>
</evidence>
<sequence>MNGGCGLLSLTLTVFALAASCIQIPTKDHQNRGYFAVQSKLSSKELLALHPDWTFEHDVRALENHYVFSHSSEAKKSEIYEKREFSGIEMIHELPPKRLNKRLPVSDYPTDSSSARLWDVKEKLDIADPLFERQWHLINSNYLGNDVNVTGLWFENITGQGVVAAVVDDGLDYESEDLRDNFSAEGSWDFNDNGPLPKPRLKDDYHGTRCAGEIAAVRNEACGLGVAYNAKVAGIRILSGEITSEDEAASLVYALDTNDIYSCSWGPSDDGATLQGPDDLVKKAMIRGITSGRKEKGAIYVFASGNGGVFDDNCNYDGYTNSIYSITVGAIDHKGLHPPYAESCSAVLVVTYSSGSGEFIHSTDINGGCSETHGGTSAAAPLAAGIYALVLEANPDLTWRDVQYLTILSSVEINTEDGLWQQGALGKRYSHKYGYGKLDAYRIARLARDWENVNPQAWYYLPTTPVDKSSKSASDEIHSTVTVSEEDLKRFNLRRIEHITVTINLETTFRGRTVVDLVSPSGMVSNLGVPRRGDNSPQGFKDWTFMSVAHWGETGVGDWKLIVKTINDDNNVTLKDWRLKLFGEAIDAQKAAKFEFGNDREFVGSSTGVMSGDGAQNAAYSTISLSSLAQSPTTTPMTSTQDPAETEELIPSSTAVADEHGTNKGNVINNSSYAMHYFIALFVVSAIFLVMYVLFFSRSRRRIRRTRAEAYEFDIIDTDSENDSSLDSSRNTTAPMIDDSTEFDFDLSDEELLRSSSNSPINQHVSAAPTNIDAVMENITQESTKVSGAGLTGETKNPH</sequence>
<dbReference type="PROSITE" id="PS51829">
    <property type="entry name" value="P_HOMO_B"/>
    <property type="match status" value="1"/>
</dbReference>
<organism evidence="20 21">
    <name type="scientific">Lachancea mirantina</name>
    <dbReference type="NCBI Taxonomy" id="1230905"/>
    <lineage>
        <taxon>Eukaryota</taxon>
        <taxon>Fungi</taxon>
        <taxon>Dikarya</taxon>
        <taxon>Ascomycota</taxon>
        <taxon>Saccharomycotina</taxon>
        <taxon>Saccharomycetes</taxon>
        <taxon>Saccharomycetales</taxon>
        <taxon>Saccharomycetaceae</taxon>
        <taxon>Lachancea</taxon>
    </lineage>
</organism>
<evidence type="ECO:0000256" key="12">
    <source>
        <dbReference type="ARBA" id="ARBA00023157"/>
    </source>
</evidence>
<feature type="region of interest" description="Disordered" evidence="16">
    <location>
        <begin position="719"/>
        <end position="739"/>
    </location>
</feature>